<dbReference type="AlphaFoldDB" id="A0A7J3Y0L9"/>
<protein>
    <submittedName>
        <fullName evidence="1">Uncharacterized protein</fullName>
    </submittedName>
</protein>
<reference evidence="1" key="1">
    <citation type="journal article" date="2020" name="mSystems">
        <title>Genome- and Community-Level Interaction Insights into Carbon Utilization and Element Cycling Functions of Hydrothermarchaeota in Hydrothermal Sediment.</title>
        <authorList>
            <person name="Zhou Z."/>
            <person name="Liu Y."/>
            <person name="Xu W."/>
            <person name="Pan J."/>
            <person name="Luo Z.H."/>
            <person name="Li M."/>
        </authorList>
    </citation>
    <scope>NUCLEOTIDE SEQUENCE [LARGE SCALE GENOMIC DNA]</scope>
    <source>
        <strain evidence="1">SpSt-110</strain>
    </source>
</reference>
<dbReference type="Gene3D" id="1.10.10.10">
    <property type="entry name" value="Winged helix-like DNA-binding domain superfamily/Winged helix DNA-binding domain"/>
    <property type="match status" value="1"/>
</dbReference>
<accession>A0A7J3Y0L9</accession>
<gene>
    <name evidence="1" type="ORF">ENM60_07205</name>
</gene>
<evidence type="ECO:0000313" key="1">
    <source>
        <dbReference type="EMBL" id="HHP68548.1"/>
    </source>
</evidence>
<organism evidence="1">
    <name type="scientific">Thermogladius calderae</name>
    <dbReference type="NCBI Taxonomy" id="1200300"/>
    <lineage>
        <taxon>Archaea</taxon>
        <taxon>Thermoproteota</taxon>
        <taxon>Thermoprotei</taxon>
        <taxon>Desulfurococcales</taxon>
        <taxon>Desulfurococcaceae</taxon>
        <taxon>Thermogladius</taxon>
    </lineage>
</organism>
<name>A0A7J3Y0L9_9CREN</name>
<dbReference type="InterPro" id="IPR036388">
    <property type="entry name" value="WH-like_DNA-bd_sf"/>
</dbReference>
<sequence length="199" mass="23090">MLREERELDCEYFTRIAGVLEEHFQRRAVEALSVAFLFFKERVGRMHISRRLGLTERQVRGILEKLRELGRGELDLLEGFLNSLRVERASVNGFESSIYSGFSPQLIDCLADRIIYFRDALVVTLEDFRKIYLIGVKSDRLDFPLAPEDLTKVFIENLDPRAGVNSIVVVWSRYQPVVDDVAVVTSLTRMCREICYHIK</sequence>
<comment type="caution">
    <text evidence="1">The sequence shown here is derived from an EMBL/GenBank/DDBJ whole genome shotgun (WGS) entry which is preliminary data.</text>
</comment>
<proteinExistence type="predicted"/>
<dbReference type="EMBL" id="DRYK01000089">
    <property type="protein sequence ID" value="HHP68548.1"/>
    <property type="molecule type" value="Genomic_DNA"/>
</dbReference>